<protein>
    <submittedName>
        <fullName evidence="1">Uncharacterized protein</fullName>
    </submittedName>
</protein>
<organism evidence="1 2">
    <name type="scientific">Hemibagrus wyckioides</name>
    <dbReference type="NCBI Taxonomy" id="337641"/>
    <lineage>
        <taxon>Eukaryota</taxon>
        <taxon>Metazoa</taxon>
        <taxon>Chordata</taxon>
        <taxon>Craniata</taxon>
        <taxon>Vertebrata</taxon>
        <taxon>Euteleostomi</taxon>
        <taxon>Actinopterygii</taxon>
        <taxon>Neopterygii</taxon>
        <taxon>Teleostei</taxon>
        <taxon>Ostariophysi</taxon>
        <taxon>Siluriformes</taxon>
        <taxon>Bagridae</taxon>
        <taxon>Hemibagrus</taxon>
    </lineage>
</organism>
<sequence>MEPLSGTDGLCTRVDPSLCKHCSVALSSACCFSPVQGPPSSISRFFPHRILFISGYYPSAPSSISGPERSRMGSVSVCCQWDWCGGQHSPQPSSSCCPQGQSQQPGLSDIFTGNRRAVGVESESLHGCRVLDN</sequence>
<dbReference type="AlphaFoldDB" id="A0A9D3P9B9"/>
<proteinExistence type="predicted"/>
<evidence type="ECO:0000313" key="1">
    <source>
        <dbReference type="EMBL" id="KAG7335894.1"/>
    </source>
</evidence>
<keyword evidence="2" id="KW-1185">Reference proteome</keyword>
<accession>A0A9D3P9B9</accession>
<gene>
    <name evidence="1" type="ORF">KOW79_000587</name>
</gene>
<name>A0A9D3P9B9_9TELE</name>
<dbReference type="EMBL" id="JAHKSW010000001">
    <property type="protein sequence ID" value="KAG7335894.1"/>
    <property type="molecule type" value="Genomic_DNA"/>
</dbReference>
<dbReference type="Proteomes" id="UP000824219">
    <property type="component" value="Linkage Group LG01"/>
</dbReference>
<reference evidence="1 2" key="1">
    <citation type="submission" date="2021-06" db="EMBL/GenBank/DDBJ databases">
        <title>Chromosome-level genome assembly of the red-tail catfish (Hemibagrus wyckioides).</title>
        <authorList>
            <person name="Shao F."/>
        </authorList>
    </citation>
    <scope>NUCLEOTIDE SEQUENCE [LARGE SCALE GENOMIC DNA]</scope>
    <source>
        <strain evidence="1">EC202008001</strain>
        <tissue evidence="1">Blood</tissue>
    </source>
</reference>
<comment type="caution">
    <text evidence="1">The sequence shown here is derived from an EMBL/GenBank/DDBJ whole genome shotgun (WGS) entry which is preliminary data.</text>
</comment>
<evidence type="ECO:0000313" key="2">
    <source>
        <dbReference type="Proteomes" id="UP000824219"/>
    </source>
</evidence>